<proteinExistence type="predicted"/>
<dbReference type="EMBL" id="QUSW01000003">
    <property type="protein sequence ID" value="RQP24227.1"/>
    <property type="molecule type" value="Genomic_DNA"/>
</dbReference>
<protein>
    <submittedName>
        <fullName evidence="1">Response regulator</fullName>
    </submittedName>
</protein>
<dbReference type="CDD" id="cd00156">
    <property type="entry name" value="REC"/>
    <property type="match status" value="1"/>
</dbReference>
<name>A0A3N7HPU5_9BURK</name>
<sequence length="174" mass="19448">MRTISSLSNLDAGSQEQKVHYLMIEDDEDKARTVQEFIRTHYPSSSCSIAKSLNGGLRALISGQGTVDLVLMDMSMPNYDVTPDEPSGGTPESFAGQELLAQMKLRGIEIPVIIITMFDKFGEKKGKISLEQLAHNLHTEYGKTYKGYVYYNAAQEGWKPSLRKLIDAHMKEQS</sequence>
<dbReference type="AlphaFoldDB" id="A0A3N7HPU5"/>
<dbReference type="InterPro" id="IPR011006">
    <property type="entry name" value="CheY-like_superfamily"/>
</dbReference>
<reference evidence="1 2" key="2">
    <citation type="submission" date="2018-12" db="EMBL/GenBank/DDBJ databases">
        <title>Rhizobacter gummiphilus sp. nov., a rubber-degrading bacterium isolated from the soil of a botanical garden in Japan.</title>
        <authorList>
            <person name="Shunsuke S.S."/>
        </authorList>
    </citation>
    <scope>NUCLEOTIDE SEQUENCE [LARGE SCALE GENOMIC DNA]</scope>
    <source>
        <strain evidence="1 2">S-16</strain>
    </source>
</reference>
<dbReference type="Gene3D" id="3.40.50.2300">
    <property type="match status" value="1"/>
</dbReference>
<reference evidence="1 2" key="1">
    <citation type="submission" date="2018-08" db="EMBL/GenBank/DDBJ databases">
        <authorList>
            <person name="Khan S.A."/>
            <person name="Jeon C.O."/>
            <person name="Chun B.H."/>
            <person name="Jeong S.E."/>
        </authorList>
    </citation>
    <scope>NUCLEOTIDE SEQUENCE [LARGE SCALE GENOMIC DNA]</scope>
    <source>
        <strain evidence="1 2">S-16</strain>
    </source>
</reference>
<keyword evidence="2" id="KW-1185">Reference proteome</keyword>
<dbReference type="SUPFAM" id="SSF52172">
    <property type="entry name" value="CheY-like"/>
    <property type="match status" value="1"/>
</dbReference>
<evidence type="ECO:0000313" key="1">
    <source>
        <dbReference type="EMBL" id="RQP24227.1"/>
    </source>
</evidence>
<accession>A0A3N7HPU5</accession>
<gene>
    <name evidence="1" type="ORF">DZC73_12985</name>
</gene>
<comment type="caution">
    <text evidence="1">The sequence shown here is derived from an EMBL/GenBank/DDBJ whole genome shotgun (WGS) entry which is preliminary data.</text>
</comment>
<evidence type="ECO:0000313" key="2">
    <source>
        <dbReference type="Proteomes" id="UP000267464"/>
    </source>
</evidence>
<dbReference type="Proteomes" id="UP000267464">
    <property type="component" value="Unassembled WGS sequence"/>
</dbReference>
<organism evidence="1 2">
    <name type="scientific">Piscinibacter terrae</name>
    <dbReference type="NCBI Taxonomy" id="2496871"/>
    <lineage>
        <taxon>Bacteria</taxon>
        <taxon>Pseudomonadati</taxon>
        <taxon>Pseudomonadota</taxon>
        <taxon>Betaproteobacteria</taxon>
        <taxon>Burkholderiales</taxon>
        <taxon>Sphaerotilaceae</taxon>
        <taxon>Piscinibacter</taxon>
    </lineage>
</organism>